<feature type="domain" description="Phasin" evidence="2">
    <location>
        <begin position="36"/>
        <end position="95"/>
    </location>
</feature>
<accession>A0ABS6H258</accession>
<gene>
    <name evidence="3" type="ORF">JJQ90_03465</name>
</gene>
<protein>
    <submittedName>
        <fullName evidence="3">Phasin family protein</fullName>
    </submittedName>
</protein>
<feature type="region of interest" description="Disordered" evidence="1">
    <location>
        <begin position="1"/>
        <end position="21"/>
    </location>
</feature>
<keyword evidence="4" id="KW-1185">Reference proteome</keyword>
<evidence type="ECO:0000256" key="1">
    <source>
        <dbReference type="SAM" id="MobiDB-lite"/>
    </source>
</evidence>
<dbReference type="Proteomes" id="UP000689967">
    <property type="component" value="Unassembled WGS sequence"/>
</dbReference>
<evidence type="ECO:0000313" key="3">
    <source>
        <dbReference type="EMBL" id="MBU8542745.1"/>
    </source>
</evidence>
<organism evidence="3 4">
    <name type="scientific">Falsiroseomonas oleicola</name>
    <dbReference type="NCBI Taxonomy" id="2801474"/>
    <lineage>
        <taxon>Bacteria</taxon>
        <taxon>Pseudomonadati</taxon>
        <taxon>Pseudomonadota</taxon>
        <taxon>Alphaproteobacteria</taxon>
        <taxon>Acetobacterales</taxon>
        <taxon>Roseomonadaceae</taxon>
        <taxon>Falsiroseomonas</taxon>
    </lineage>
</organism>
<evidence type="ECO:0000259" key="2">
    <source>
        <dbReference type="Pfam" id="PF09361"/>
    </source>
</evidence>
<name>A0ABS6H258_9PROT</name>
<dbReference type="InterPro" id="IPR018968">
    <property type="entry name" value="Phasin"/>
</dbReference>
<dbReference type="Pfam" id="PF09361">
    <property type="entry name" value="Phasin_2"/>
    <property type="match status" value="1"/>
</dbReference>
<comment type="caution">
    <text evidence="3">The sequence shown here is derived from an EMBL/GenBank/DDBJ whole genome shotgun (WGS) entry which is preliminary data.</text>
</comment>
<sequence length="99" mass="10670">MSNHKAAAAPQTSTMPANPFLAAGDWTKPLMDVPAKLQEEAMSFAAQRLRAQAEFLEGLAACRSPADLMERQGQFLRSAMEAYSAEAGRSWKLMQGPGA</sequence>
<proteinExistence type="predicted"/>
<reference evidence="3 4" key="1">
    <citation type="submission" date="2021-01" db="EMBL/GenBank/DDBJ databases">
        <title>Roseomonas sp. nov, a bacterium isolated from an oil production mixture in Yumen Oilfield.</title>
        <authorList>
            <person name="Wu D."/>
        </authorList>
    </citation>
    <scope>NUCLEOTIDE SEQUENCE [LARGE SCALE GENOMIC DNA]</scope>
    <source>
        <strain evidence="3 4">ROY-5-3</strain>
    </source>
</reference>
<dbReference type="RefSeq" id="WP_216873041.1">
    <property type="nucleotide sequence ID" value="NZ_JAERQM010000001.1"/>
</dbReference>
<evidence type="ECO:0000313" key="4">
    <source>
        <dbReference type="Proteomes" id="UP000689967"/>
    </source>
</evidence>
<dbReference type="EMBL" id="JAERQM010000001">
    <property type="protein sequence ID" value="MBU8542745.1"/>
    <property type="molecule type" value="Genomic_DNA"/>
</dbReference>